<organism evidence="1 2">
    <name type="scientific">Phaseolus coccineus</name>
    <name type="common">Scarlet runner bean</name>
    <name type="synonym">Phaseolus multiflorus</name>
    <dbReference type="NCBI Taxonomy" id="3886"/>
    <lineage>
        <taxon>Eukaryota</taxon>
        <taxon>Viridiplantae</taxon>
        <taxon>Streptophyta</taxon>
        <taxon>Embryophyta</taxon>
        <taxon>Tracheophyta</taxon>
        <taxon>Spermatophyta</taxon>
        <taxon>Magnoliopsida</taxon>
        <taxon>eudicotyledons</taxon>
        <taxon>Gunneridae</taxon>
        <taxon>Pentapetalae</taxon>
        <taxon>rosids</taxon>
        <taxon>fabids</taxon>
        <taxon>Fabales</taxon>
        <taxon>Fabaceae</taxon>
        <taxon>Papilionoideae</taxon>
        <taxon>50 kb inversion clade</taxon>
        <taxon>NPAAA clade</taxon>
        <taxon>indigoferoid/millettioid clade</taxon>
        <taxon>Phaseoleae</taxon>
        <taxon>Phaseolus</taxon>
    </lineage>
</organism>
<comment type="caution">
    <text evidence="1">The sequence shown here is derived from an EMBL/GenBank/DDBJ whole genome shotgun (WGS) entry which is preliminary data.</text>
</comment>
<reference evidence="1 2" key="1">
    <citation type="submission" date="2024-01" db="EMBL/GenBank/DDBJ databases">
        <title>The genomes of 5 underutilized Papilionoideae crops provide insights into root nodulation and disease resistanc.</title>
        <authorList>
            <person name="Jiang F."/>
        </authorList>
    </citation>
    <scope>NUCLEOTIDE SEQUENCE [LARGE SCALE GENOMIC DNA]</scope>
    <source>
        <strain evidence="1">JINMINGXINNONG_FW02</strain>
        <tissue evidence="1">Leaves</tissue>
    </source>
</reference>
<accession>A0AAN9QL11</accession>
<evidence type="ECO:0000313" key="1">
    <source>
        <dbReference type="EMBL" id="KAK7335268.1"/>
    </source>
</evidence>
<dbReference type="Proteomes" id="UP001374584">
    <property type="component" value="Unassembled WGS sequence"/>
</dbReference>
<sequence>MKGVKWAKSIHFRHYTFHAPLENLTFRVNAKANVKYLPKALYWCKRESVCPQQDESVEEEEPTSLLLLLSFFFCCSSN</sequence>
<gene>
    <name evidence="1" type="ORF">VNO80_27045</name>
</gene>
<protein>
    <submittedName>
        <fullName evidence="1">Uncharacterized protein</fullName>
    </submittedName>
</protein>
<proteinExistence type="predicted"/>
<dbReference type="AlphaFoldDB" id="A0AAN9QL11"/>
<dbReference type="EMBL" id="JAYMYR010000010">
    <property type="protein sequence ID" value="KAK7335268.1"/>
    <property type="molecule type" value="Genomic_DNA"/>
</dbReference>
<name>A0AAN9QL11_PHACN</name>
<keyword evidence="2" id="KW-1185">Reference proteome</keyword>
<evidence type="ECO:0000313" key="2">
    <source>
        <dbReference type="Proteomes" id="UP001374584"/>
    </source>
</evidence>